<feature type="region of interest" description="Disordered" evidence="1">
    <location>
        <begin position="77"/>
        <end position="104"/>
    </location>
</feature>
<dbReference type="AlphaFoldDB" id="W6UKN0"/>
<evidence type="ECO:0000313" key="3">
    <source>
        <dbReference type="Proteomes" id="UP000019149"/>
    </source>
</evidence>
<evidence type="ECO:0000256" key="1">
    <source>
        <dbReference type="SAM" id="MobiDB-lite"/>
    </source>
</evidence>
<gene>
    <name evidence="2" type="ORF">EGR_11091</name>
</gene>
<protein>
    <submittedName>
        <fullName evidence="2">Uncharacterized protein</fullName>
    </submittedName>
</protein>
<comment type="caution">
    <text evidence="2">The sequence shown here is derived from an EMBL/GenBank/DDBJ whole genome shotgun (WGS) entry which is preliminary data.</text>
</comment>
<dbReference type="GeneID" id="36346806"/>
<keyword evidence="3" id="KW-1185">Reference proteome</keyword>
<dbReference type="EMBL" id="APAU02000376">
    <property type="protein sequence ID" value="EUB54049.1"/>
    <property type="molecule type" value="Genomic_DNA"/>
</dbReference>
<name>W6UKN0_ECHGR</name>
<dbReference type="Proteomes" id="UP000019149">
    <property type="component" value="Unassembled WGS sequence"/>
</dbReference>
<sequence length="209" mass="23747">MQQSSSDLLIKCVYFMPINRASETMKKFVPLTRKPNLPKHSIDLNIDIKWARVHMLPTSGNLKSKIRATNTILHCNKGSGNSNSNLTTKRKESSSGADKNSLRDTHMKRHLHPSFVLTASSQRLFVFTEALILNFTMTLVKLCIRTYIAKSVKVCGRGFNHLSLIERGLINSMISENFTTSLHRQQHMANLARWGRKNVVLQKEGKQID</sequence>
<dbReference type="KEGG" id="egl:EGR_11091"/>
<evidence type="ECO:0000313" key="2">
    <source>
        <dbReference type="EMBL" id="EUB54049.1"/>
    </source>
</evidence>
<feature type="compositionally biased region" description="Polar residues" evidence="1">
    <location>
        <begin position="77"/>
        <end position="87"/>
    </location>
</feature>
<dbReference type="RefSeq" id="XP_024345245.1">
    <property type="nucleotide sequence ID" value="XM_024500340.1"/>
</dbReference>
<dbReference type="CTD" id="36346806"/>
<proteinExistence type="predicted"/>
<accession>W6UKN0</accession>
<organism evidence="2 3">
    <name type="scientific">Echinococcus granulosus</name>
    <name type="common">Hydatid tapeworm</name>
    <dbReference type="NCBI Taxonomy" id="6210"/>
    <lineage>
        <taxon>Eukaryota</taxon>
        <taxon>Metazoa</taxon>
        <taxon>Spiralia</taxon>
        <taxon>Lophotrochozoa</taxon>
        <taxon>Platyhelminthes</taxon>
        <taxon>Cestoda</taxon>
        <taxon>Eucestoda</taxon>
        <taxon>Cyclophyllidea</taxon>
        <taxon>Taeniidae</taxon>
        <taxon>Echinococcus</taxon>
        <taxon>Echinococcus granulosus group</taxon>
    </lineage>
</organism>
<reference evidence="2 3" key="1">
    <citation type="journal article" date="2013" name="Nat. Genet.">
        <title>The genome of the hydatid tapeworm Echinococcus granulosus.</title>
        <authorList>
            <person name="Zheng H."/>
            <person name="Zhang W."/>
            <person name="Zhang L."/>
            <person name="Zhang Z."/>
            <person name="Li J."/>
            <person name="Lu G."/>
            <person name="Zhu Y."/>
            <person name="Wang Y."/>
            <person name="Huang Y."/>
            <person name="Liu J."/>
            <person name="Kang H."/>
            <person name="Chen J."/>
            <person name="Wang L."/>
            <person name="Chen A."/>
            <person name="Yu S."/>
            <person name="Gao Z."/>
            <person name="Jin L."/>
            <person name="Gu W."/>
            <person name="Wang Z."/>
            <person name="Zhao L."/>
            <person name="Shi B."/>
            <person name="Wen H."/>
            <person name="Lin R."/>
            <person name="Jones M.K."/>
            <person name="Brejova B."/>
            <person name="Vinar T."/>
            <person name="Zhao G."/>
            <person name="McManus D.P."/>
            <person name="Chen Z."/>
            <person name="Zhou Y."/>
            <person name="Wang S."/>
        </authorList>
    </citation>
    <scope>NUCLEOTIDE SEQUENCE [LARGE SCALE GENOMIC DNA]</scope>
</reference>